<evidence type="ECO:0000256" key="5">
    <source>
        <dbReference type="ARBA" id="ARBA00022833"/>
    </source>
</evidence>
<dbReference type="Proteomes" id="UP000238479">
    <property type="component" value="Chromosome 5"/>
</dbReference>
<dbReference type="GO" id="GO:0061630">
    <property type="term" value="F:ubiquitin protein ligase activity"/>
    <property type="evidence" value="ECO:0007669"/>
    <property type="project" value="UniProtKB-EC"/>
</dbReference>
<evidence type="ECO:0000256" key="4">
    <source>
        <dbReference type="ARBA" id="ARBA00022771"/>
    </source>
</evidence>
<dbReference type="EC" id="2.3.2.27" evidence="2"/>
<dbReference type="Gene3D" id="3.30.40.10">
    <property type="entry name" value="Zinc/RING finger domain, C3HC4 (zinc finger)"/>
    <property type="match status" value="1"/>
</dbReference>
<dbReference type="InterPro" id="IPR013083">
    <property type="entry name" value="Znf_RING/FYVE/PHD"/>
</dbReference>
<organism evidence="8 9">
    <name type="scientific">Rosa chinensis</name>
    <name type="common">China rose</name>
    <dbReference type="NCBI Taxonomy" id="74649"/>
    <lineage>
        <taxon>Eukaryota</taxon>
        <taxon>Viridiplantae</taxon>
        <taxon>Streptophyta</taxon>
        <taxon>Embryophyta</taxon>
        <taxon>Tracheophyta</taxon>
        <taxon>Spermatophyta</taxon>
        <taxon>Magnoliopsida</taxon>
        <taxon>eudicotyledons</taxon>
        <taxon>Gunneridae</taxon>
        <taxon>Pentapetalae</taxon>
        <taxon>rosids</taxon>
        <taxon>fabids</taxon>
        <taxon>Rosales</taxon>
        <taxon>Rosaceae</taxon>
        <taxon>Rosoideae</taxon>
        <taxon>Rosoideae incertae sedis</taxon>
        <taxon>Rosa</taxon>
    </lineage>
</organism>
<accession>A0A2P6QNF1</accession>
<evidence type="ECO:0000313" key="8">
    <source>
        <dbReference type="EMBL" id="PRQ35706.1"/>
    </source>
</evidence>
<feature type="domain" description="RING-type" evidence="7">
    <location>
        <begin position="188"/>
        <end position="236"/>
    </location>
</feature>
<evidence type="ECO:0000313" key="9">
    <source>
        <dbReference type="Proteomes" id="UP000238479"/>
    </source>
</evidence>
<evidence type="ECO:0000259" key="7">
    <source>
        <dbReference type="PROSITE" id="PS50089"/>
    </source>
</evidence>
<proteinExistence type="predicted"/>
<dbReference type="GO" id="GO:0008270">
    <property type="term" value="F:zinc ion binding"/>
    <property type="evidence" value="ECO:0007669"/>
    <property type="project" value="UniProtKB-KW"/>
</dbReference>
<dbReference type="SUPFAM" id="SSF57850">
    <property type="entry name" value="RING/U-box"/>
    <property type="match status" value="1"/>
</dbReference>
<dbReference type="PANTHER" id="PTHR15710:SF229">
    <property type="entry name" value="E3 UBIQUITIN-PROTEIN LIGASE RNF181-LIKE"/>
    <property type="match status" value="1"/>
</dbReference>
<protein>
    <recommendedName>
        <fullName evidence="2">RING-type E3 ubiquitin transferase</fullName>
        <ecNumber evidence="2">2.3.2.27</ecNumber>
    </recommendedName>
</protein>
<evidence type="ECO:0000256" key="1">
    <source>
        <dbReference type="ARBA" id="ARBA00000900"/>
    </source>
</evidence>
<sequence length="297" mass="34512">MDISTLEPLYYCNAVQFSGVAQEGKRLWIRARTAPIHYRLLKLIHSCRRWIDPSGVDMVPIRVKLYQQTATVRWDEFCRGLCYDEPKWVTERRFIVPVSDFKALSKMVGYRKIVAGYLSSMRVPEDEHEAIIQEIFWAIYHAVPEFPIIVRIQQLTLQAANNAITSYIEGLGRVRVDSLEEANRHTTCAICREDLDHFEGIDNDEQMIIRLPCLHLYHGDCIVPWLERCLDCPLCRQFMPIMQEANSSSKPSGLLRWPTLLMHILHSRLCCLYNLPLTLYLAVQLFSFSVSIVSFLF</sequence>
<dbReference type="GO" id="GO:0005737">
    <property type="term" value="C:cytoplasm"/>
    <property type="evidence" value="ECO:0007669"/>
    <property type="project" value="TreeGrafter"/>
</dbReference>
<evidence type="ECO:0000256" key="6">
    <source>
        <dbReference type="PROSITE-ProRule" id="PRU00175"/>
    </source>
</evidence>
<dbReference type="InterPro" id="IPR001841">
    <property type="entry name" value="Znf_RING"/>
</dbReference>
<keyword evidence="4 6" id="KW-0863">Zinc-finger</keyword>
<comment type="caution">
    <text evidence="8">The sequence shown here is derived from an EMBL/GenBank/DDBJ whole genome shotgun (WGS) entry which is preliminary data.</text>
</comment>
<dbReference type="CDD" id="cd16454">
    <property type="entry name" value="RING-H2_PA-TM-RING"/>
    <property type="match status" value="1"/>
</dbReference>
<gene>
    <name evidence="8" type="ORF">RchiOBHm_Chr5g0082881</name>
</gene>
<evidence type="ECO:0000256" key="3">
    <source>
        <dbReference type="ARBA" id="ARBA00022723"/>
    </source>
</evidence>
<comment type="catalytic activity">
    <reaction evidence="1">
        <text>S-ubiquitinyl-[E2 ubiquitin-conjugating enzyme]-L-cysteine + [acceptor protein]-L-lysine = [E2 ubiquitin-conjugating enzyme]-L-cysteine + N(6)-ubiquitinyl-[acceptor protein]-L-lysine.</text>
        <dbReference type="EC" id="2.3.2.27"/>
    </reaction>
</comment>
<dbReference type="Gramene" id="PRQ35706">
    <property type="protein sequence ID" value="PRQ35706"/>
    <property type="gene ID" value="RchiOBHm_Chr5g0082881"/>
</dbReference>
<dbReference type="PANTHER" id="PTHR15710">
    <property type="entry name" value="E3 UBIQUITIN-PROTEIN LIGASE PRAJA"/>
    <property type="match status" value="1"/>
</dbReference>
<dbReference type="EMBL" id="PDCK01000043">
    <property type="protein sequence ID" value="PRQ35706.1"/>
    <property type="molecule type" value="Genomic_DNA"/>
</dbReference>
<keyword evidence="9" id="KW-1185">Reference proteome</keyword>
<name>A0A2P6QNF1_ROSCH</name>
<evidence type="ECO:0000256" key="2">
    <source>
        <dbReference type="ARBA" id="ARBA00012483"/>
    </source>
</evidence>
<dbReference type="GO" id="GO:0016567">
    <property type="term" value="P:protein ubiquitination"/>
    <property type="evidence" value="ECO:0007669"/>
    <property type="project" value="TreeGrafter"/>
</dbReference>
<reference evidence="8 9" key="1">
    <citation type="journal article" date="2018" name="Nat. Genet.">
        <title>The Rosa genome provides new insights in the design of modern roses.</title>
        <authorList>
            <person name="Bendahmane M."/>
        </authorList>
    </citation>
    <scope>NUCLEOTIDE SEQUENCE [LARGE SCALE GENOMIC DNA]</scope>
    <source>
        <strain evidence="9">cv. Old Blush</strain>
    </source>
</reference>
<dbReference type="PROSITE" id="PS50089">
    <property type="entry name" value="ZF_RING_2"/>
    <property type="match status" value="1"/>
</dbReference>
<dbReference type="Pfam" id="PF13639">
    <property type="entry name" value="zf-RING_2"/>
    <property type="match status" value="1"/>
</dbReference>
<dbReference type="SMART" id="SM00184">
    <property type="entry name" value="RING"/>
    <property type="match status" value="1"/>
</dbReference>
<keyword evidence="5" id="KW-0862">Zinc</keyword>
<keyword evidence="3" id="KW-0479">Metal-binding</keyword>
<dbReference type="OrthoDB" id="982607at2759"/>
<dbReference type="AlphaFoldDB" id="A0A2P6QNF1"/>